<protein>
    <recommendedName>
        <fullName evidence="1">Predicted 3'-5' exonuclease PolB-like domain-containing protein</fullName>
    </recommendedName>
</protein>
<accession>A0A192D3W7</accession>
<dbReference type="KEGG" id="pns:A9D12_07445"/>
<evidence type="ECO:0000313" key="3">
    <source>
        <dbReference type="Proteomes" id="UP000078263"/>
    </source>
</evidence>
<keyword evidence="3" id="KW-1185">Reference proteome</keyword>
<dbReference type="EMBL" id="CP016033">
    <property type="protein sequence ID" value="ANK12805.1"/>
    <property type="molecule type" value="Genomic_DNA"/>
</dbReference>
<sequence>MTDHTSDTLPAEHDANLRHRTNALGEEAAMFLAHRACASPWQRVIICDFEYLYDTDAFKRYQVAESDPTQGFVRWPFHRIVAGAWCMLTISPDMDRPVLTHAEAITNRPEADIVSAFFTMCATFQDARLVSWGGETKDFLCLKRAAIERGMILPPQLRDPAPFARTRLDLASAVRSLGHYVHLPEFCEAIGVVSKPMPSKDISLAIRHGAWDHVETQVVADVCTIAQVAWRYFLATGSAPGFPDAGDEAVVTALAERFPTNAWLSKLTRPKQLAA</sequence>
<name>A0A192D3W7_9SPHN</name>
<reference evidence="2 3" key="1">
    <citation type="submission" date="2016-05" db="EMBL/GenBank/DDBJ databases">
        <title>Compelete Genome Sequence of Bacteriochlorophyll-Synthesizing Bacterium Porphyrobacter neustonensis DSM 9434.</title>
        <authorList>
            <person name="Shi X.-L."/>
            <person name="Wu Y.-H."/>
            <person name="Cheng H."/>
            <person name="Xu L."/>
            <person name="Zhang X.-Q."/>
            <person name="Wang C.-S."/>
            <person name="Xu X.-W."/>
        </authorList>
    </citation>
    <scope>NUCLEOTIDE SEQUENCE [LARGE SCALE GENOMIC DNA]</scope>
    <source>
        <strain evidence="2 3">DSM 9434</strain>
    </source>
</reference>
<feature type="domain" description="Predicted 3'-5' exonuclease PolB-like" evidence="1">
    <location>
        <begin position="72"/>
        <end position="152"/>
    </location>
</feature>
<proteinExistence type="predicted"/>
<evidence type="ECO:0000259" key="1">
    <source>
        <dbReference type="Pfam" id="PF10108"/>
    </source>
</evidence>
<dbReference type="AlphaFoldDB" id="A0A192D3W7"/>
<dbReference type="Pfam" id="PF10108">
    <property type="entry name" value="DNA_pol_B_exo2"/>
    <property type="match status" value="1"/>
</dbReference>
<evidence type="ECO:0000313" key="2">
    <source>
        <dbReference type="EMBL" id="ANK12805.1"/>
    </source>
</evidence>
<dbReference type="Proteomes" id="UP000078263">
    <property type="component" value="Chromosome"/>
</dbReference>
<dbReference type="InterPro" id="IPR019288">
    <property type="entry name" value="3'-5'_exonuclease_PolB-like"/>
</dbReference>
<organism evidence="2 3">
    <name type="scientific">Erythrobacter neustonensis</name>
    <dbReference type="NCBI Taxonomy" id="1112"/>
    <lineage>
        <taxon>Bacteria</taxon>
        <taxon>Pseudomonadati</taxon>
        <taxon>Pseudomonadota</taxon>
        <taxon>Alphaproteobacteria</taxon>
        <taxon>Sphingomonadales</taxon>
        <taxon>Erythrobacteraceae</taxon>
        <taxon>Erythrobacter/Porphyrobacter group</taxon>
        <taxon>Erythrobacter</taxon>
    </lineage>
</organism>
<dbReference type="STRING" id="1112.A9D12_07445"/>
<gene>
    <name evidence="2" type="ORF">A9D12_07445</name>
</gene>